<sequence>MIREVENVKKPIPDLENDLHGLLHEKKTMITIVENIVMVNTRPTNARENFTVIGTIDGNTLAIRKIDKRESNGQVP</sequence>
<keyword evidence="1" id="KW-1185">Reference proteome</keyword>
<protein>
    <submittedName>
        <fullName evidence="2">Uncharacterized protein</fullName>
    </submittedName>
</protein>
<name>A0A915J1H0_ROMCU</name>
<accession>A0A915J1H0</accession>
<evidence type="ECO:0000313" key="1">
    <source>
        <dbReference type="Proteomes" id="UP000887565"/>
    </source>
</evidence>
<evidence type="ECO:0000313" key="2">
    <source>
        <dbReference type="WBParaSite" id="nRc.2.0.1.t19748-RA"/>
    </source>
</evidence>
<dbReference type="Proteomes" id="UP000887565">
    <property type="component" value="Unplaced"/>
</dbReference>
<organism evidence="1 2">
    <name type="scientific">Romanomermis culicivorax</name>
    <name type="common">Nematode worm</name>
    <dbReference type="NCBI Taxonomy" id="13658"/>
    <lineage>
        <taxon>Eukaryota</taxon>
        <taxon>Metazoa</taxon>
        <taxon>Ecdysozoa</taxon>
        <taxon>Nematoda</taxon>
        <taxon>Enoplea</taxon>
        <taxon>Dorylaimia</taxon>
        <taxon>Mermithida</taxon>
        <taxon>Mermithoidea</taxon>
        <taxon>Mermithidae</taxon>
        <taxon>Romanomermis</taxon>
    </lineage>
</organism>
<reference evidence="2" key="1">
    <citation type="submission" date="2022-11" db="UniProtKB">
        <authorList>
            <consortium name="WormBaseParasite"/>
        </authorList>
    </citation>
    <scope>IDENTIFICATION</scope>
</reference>
<dbReference type="WBParaSite" id="nRc.2.0.1.t19748-RA">
    <property type="protein sequence ID" value="nRc.2.0.1.t19748-RA"/>
    <property type="gene ID" value="nRc.2.0.1.g19748"/>
</dbReference>
<proteinExistence type="predicted"/>
<dbReference type="AlphaFoldDB" id="A0A915J1H0"/>